<accession>A0A2H0N3R9</accession>
<dbReference type="EMBL" id="PCWN01000011">
    <property type="protein sequence ID" value="PIR03549.1"/>
    <property type="molecule type" value="Genomic_DNA"/>
</dbReference>
<proteinExistence type="inferred from homology"/>
<protein>
    <submittedName>
        <fullName evidence="3">Uncharacterized protein</fullName>
    </submittedName>
</protein>
<dbReference type="AlphaFoldDB" id="A0A2H0N3R9"/>
<gene>
    <name evidence="3" type="ORF">COV59_05150</name>
</gene>
<dbReference type="Proteomes" id="UP000229600">
    <property type="component" value="Unassembled WGS sequence"/>
</dbReference>
<evidence type="ECO:0000313" key="3">
    <source>
        <dbReference type="EMBL" id="PIR03549.1"/>
    </source>
</evidence>
<sequence>MKNLKRYIGLAKKTGSPVILCDPHGEDLVLMGIEHYEALLSLEKEQEEVELQEFSSQEEEMFDDTFDGGEALPGEEIPFPEADLQENAFPEAQEDTFLFEQDSFEEQKSEVTKENEEELFDLQSYDFPLQEETANPIPQKKEEISVQKTNGDWARAGDILAQKFQNLSGNREEAGGSDGIHYVSQGQEPAQGIPFRQVDENLEWENQDTELPHSDEPVFYEEPL</sequence>
<dbReference type="InterPro" id="IPR036165">
    <property type="entry name" value="YefM-like_sf"/>
</dbReference>
<feature type="region of interest" description="Disordered" evidence="2">
    <location>
        <begin position="169"/>
        <end position="224"/>
    </location>
</feature>
<dbReference type="SUPFAM" id="SSF143120">
    <property type="entry name" value="YefM-like"/>
    <property type="match status" value="1"/>
</dbReference>
<comment type="similarity">
    <text evidence="1">Belongs to the phD/YefM antitoxin family.</text>
</comment>
<comment type="caution">
    <text evidence="3">The sequence shown here is derived from an EMBL/GenBank/DDBJ whole genome shotgun (WGS) entry which is preliminary data.</text>
</comment>
<organism evidence="3 4">
    <name type="scientific">Candidatus Magasanikbacteria bacterium CG11_big_fil_rev_8_21_14_0_20_39_34</name>
    <dbReference type="NCBI Taxonomy" id="1974653"/>
    <lineage>
        <taxon>Bacteria</taxon>
        <taxon>Candidatus Magasanikiibacteriota</taxon>
    </lineage>
</organism>
<evidence type="ECO:0000256" key="2">
    <source>
        <dbReference type="SAM" id="MobiDB-lite"/>
    </source>
</evidence>
<reference evidence="3 4" key="1">
    <citation type="submission" date="2017-09" db="EMBL/GenBank/DDBJ databases">
        <title>Depth-based differentiation of microbial function through sediment-hosted aquifers and enrichment of novel symbionts in the deep terrestrial subsurface.</title>
        <authorList>
            <person name="Probst A.J."/>
            <person name="Ladd B."/>
            <person name="Jarett J.K."/>
            <person name="Geller-Mcgrath D.E."/>
            <person name="Sieber C.M."/>
            <person name="Emerson J.B."/>
            <person name="Anantharaman K."/>
            <person name="Thomas B.C."/>
            <person name="Malmstrom R."/>
            <person name="Stieglmeier M."/>
            <person name="Klingl A."/>
            <person name="Woyke T."/>
            <person name="Ryan C.M."/>
            <person name="Banfield J.F."/>
        </authorList>
    </citation>
    <scope>NUCLEOTIDE SEQUENCE [LARGE SCALE GENOMIC DNA]</scope>
    <source>
        <strain evidence="3">CG11_big_fil_rev_8_21_14_0_20_39_34</strain>
    </source>
</reference>
<name>A0A2H0N3R9_9BACT</name>
<evidence type="ECO:0000313" key="4">
    <source>
        <dbReference type="Proteomes" id="UP000229600"/>
    </source>
</evidence>
<evidence type="ECO:0000256" key="1">
    <source>
        <dbReference type="ARBA" id="ARBA00009981"/>
    </source>
</evidence>